<evidence type="ECO:0000313" key="2">
    <source>
        <dbReference type="EMBL" id="MBS2961726.1"/>
    </source>
</evidence>
<sequence>MSAAAPRAVSAAVRGPRAAALRLGLVALASVAAAWVHQNHDPGALCPLRRLTGVPCPFCGSTTVFMEAGAGHWGGALAANPLTVAAAVLFLAAPLTTVDPMAALARTPVWLRWTAGALMVAGSWLWQLRRFGFVG</sequence>
<keyword evidence="1" id="KW-0472">Membrane</keyword>
<reference evidence="2" key="1">
    <citation type="submission" date="2021-04" db="EMBL/GenBank/DDBJ databases">
        <title>Genome based classification of Actinospica acidithermotolerans sp. nov., an actinobacterium isolated from an Indonesian hot spring.</title>
        <authorList>
            <person name="Kusuma A.B."/>
            <person name="Putra K.E."/>
            <person name="Nafisah S."/>
            <person name="Loh J."/>
            <person name="Nouioui I."/>
            <person name="Goodfellow M."/>
        </authorList>
    </citation>
    <scope>NUCLEOTIDE SEQUENCE</scope>
    <source>
        <strain evidence="2">DSM 45618</strain>
    </source>
</reference>
<gene>
    <name evidence="2" type="ORF">KGA66_01610</name>
</gene>
<proteinExistence type="predicted"/>
<feature type="transmembrane region" description="Helical" evidence="1">
    <location>
        <begin position="73"/>
        <end position="97"/>
    </location>
</feature>
<evidence type="ECO:0000313" key="3">
    <source>
        <dbReference type="Proteomes" id="UP000677913"/>
    </source>
</evidence>
<dbReference type="EMBL" id="JAGSXH010000003">
    <property type="protein sequence ID" value="MBS2961726.1"/>
    <property type="molecule type" value="Genomic_DNA"/>
</dbReference>
<dbReference type="Pfam" id="PF10825">
    <property type="entry name" value="DUF2752"/>
    <property type="match status" value="1"/>
</dbReference>
<keyword evidence="3" id="KW-1185">Reference proteome</keyword>
<keyword evidence="1" id="KW-1133">Transmembrane helix</keyword>
<dbReference type="RefSeq" id="WP_211463666.1">
    <property type="nucleotide sequence ID" value="NZ_JAGSXH010000003.1"/>
</dbReference>
<name>A0A8J7WGA9_9ACTN</name>
<dbReference type="Proteomes" id="UP000677913">
    <property type="component" value="Unassembled WGS sequence"/>
</dbReference>
<accession>A0A8J7WGA9</accession>
<organism evidence="2 3">
    <name type="scientific">Actinocrinis puniceicyclus</name>
    <dbReference type="NCBI Taxonomy" id="977794"/>
    <lineage>
        <taxon>Bacteria</taxon>
        <taxon>Bacillati</taxon>
        <taxon>Actinomycetota</taxon>
        <taxon>Actinomycetes</taxon>
        <taxon>Catenulisporales</taxon>
        <taxon>Actinospicaceae</taxon>
        <taxon>Actinocrinis</taxon>
    </lineage>
</organism>
<evidence type="ECO:0000256" key="1">
    <source>
        <dbReference type="SAM" id="Phobius"/>
    </source>
</evidence>
<keyword evidence="1" id="KW-0812">Transmembrane</keyword>
<protein>
    <submittedName>
        <fullName evidence="2">DUF2752 domain-containing protein</fullName>
    </submittedName>
</protein>
<dbReference type="InterPro" id="IPR021215">
    <property type="entry name" value="DUF2752"/>
</dbReference>
<comment type="caution">
    <text evidence="2">The sequence shown here is derived from an EMBL/GenBank/DDBJ whole genome shotgun (WGS) entry which is preliminary data.</text>
</comment>
<feature type="transmembrane region" description="Helical" evidence="1">
    <location>
        <begin position="109"/>
        <end position="126"/>
    </location>
</feature>
<dbReference type="AlphaFoldDB" id="A0A8J7WGA9"/>